<dbReference type="GO" id="GO:0005524">
    <property type="term" value="F:ATP binding"/>
    <property type="evidence" value="ECO:0007669"/>
    <property type="project" value="UniProtKB-KW"/>
</dbReference>
<feature type="chain" id="PRO_5042162434" description="Protein kinase domain-containing protein" evidence="7">
    <location>
        <begin position="31"/>
        <end position="535"/>
    </location>
</feature>
<keyword evidence="10" id="KW-1185">Reference proteome</keyword>
<dbReference type="FunFam" id="1.10.510.10:FF:000084">
    <property type="entry name" value="Wall-associated receptor kinase 2"/>
    <property type="match status" value="1"/>
</dbReference>
<dbReference type="GO" id="GO:0007166">
    <property type="term" value="P:cell surface receptor signaling pathway"/>
    <property type="evidence" value="ECO:0007669"/>
    <property type="project" value="InterPro"/>
</dbReference>
<dbReference type="GO" id="GO:0004674">
    <property type="term" value="F:protein serine/threonine kinase activity"/>
    <property type="evidence" value="ECO:0007669"/>
    <property type="project" value="TreeGrafter"/>
</dbReference>
<dbReference type="GO" id="GO:0030247">
    <property type="term" value="F:polysaccharide binding"/>
    <property type="evidence" value="ECO:0007669"/>
    <property type="project" value="InterPro"/>
</dbReference>
<organism evidence="9 10">
    <name type="scientific">Rhynchospora tenuis</name>
    <dbReference type="NCBI Taxonomy" id="198213"/>
    <lineage>
        <taxon>Eukaryota</taxon>
        <taxon>Viridiplantae</taxon>
        <taxon>Streptophyta</taxon>
        <taxon>Embryophyta</taxon>
        <taxon>Tracheophyta</taxon>
        <taxon>Spermatophyta</taxon>
        <taxon>Magnoliopsida</taxon>
        <taxon>Liliopsida</taxon>
        <taxon>Poales</taxon>
        <taxon>Cyperaceae</taxon>
        <taxon>Cyperoideae</taxon>
        <taxon>Rhynchosporeae</taxon>
        <taxon>Rhynchospora</taxon>
    </lineage>
</organism>
<dbReference type="AlphaFoldDB" id="A0AAD5W9Z7"/>
<evidence type="ECO:0000256" key="2">
    <source>
        <dbReference type="ARBA" id="ARBA00022729"/>
    </source>
</evidence>
<dbReference type="PANTHER" id="PTHR27005:SF479">
    <property type="entry name" value="OS06G0706600 PROTEIN"/>
    <property type="match status" value="1"/>
</dbReference>
<keyword evidence="6" id="KW-0325">Glycoprotein</keyword>
<evidence type="ECO:0000256" key="1">
    <source>
        <dbReference type="ARBA" id="ARBA00004479"/>
    </source>
</evidence>
<dbReference type="InterPro" id="IPR008271">
    <property type="entry name" value="Ser/Thr_kinase_AS"/>
</dbReference>
<evidence type="ECO:0000256" key="7">
    <source>
        <dbReference type="SAM" id="SignalP"/>
    </source>
</evidence>
<feature type="domain" description="Protein kinase" evidence="8">
    <location>
        <begin position="135"/>
        <end position="494"/>
    </location>
</feature>
<evidence type="ECO:0000256" key="6">
    <source>
        <dbReference type="ARBA" id="ARBA00023180"/>
    </source>
</evidence>
<dbReference type="InterPro" id="IPR045274">
    <property type="entry name" value="WAK-like"/>
</dbReference>
<dbReference type="PANTHER" id="PTHR27005">
    <property type="entry name" value="WALL-ASSOCIATED RECEPTOR KINASE-LIKE 21"/>
    <property type="match status" value="1"/>
</dbReference>
<evidence type="ECO:0000313" key="9">
    <source>
        <dbReference type="EMBL" id="KAJ3684574.1"/>
    </source>
</evidence>
<comment type="subcellular location">
    <subcellularLocation>
        <location evidence="1">Membrane</location>
        <topology evidence="1">Single-pass type I membrane protein</topology>
    </subcellularLocation>
</comment>
<dbReference type="Gene3D" id="1.10.510.10">
    <property type="entry name" value="Transferase(Phosphotransferase) domain 1"/>
    <property type="match status" value="1"/>
</dbReference>
<dbReference type="InterPro" id="IPR025287">
    <property type="entry name" value="WAK_GUB"/>
</dbReference>
<keyword evidence="4" id="KW-0067">ATP-binding</keyword>
<keyword evidence="5" id="KW-1015">Disulfide bond</keyword>
<dbReference type="InterPro" id="IPR011009">
    <property type="entry name" value="Kinase-like_dom_sf"/>
</dbReference>
<feature type="signal peptide" evidence="7">
    <location>
        <begin position="1"/>
        <end position="30"/>
    </location>
</feature>
<dbReference type="Pfam" id="PF00069">
    <property type="entry name" value="Pkinase"/>
    <property type="match status" value="1"/>
</dbReference>
<dbReference type="PROSITE" id="PS50011">
    <property type="entry name" value="PROTEIN_KINASE_DOM"/>
    <property type="match status" value="1"/>
</dbReference>
<proteinExistence type="predicted"/>
<keyword evidence="2 7" id="KW-0732">Signal</keyword>
<keyword evidence="3" id="KW-0547">Nucleotide-binding</keyword>
<evidence type="ECO:0000256" key="5">
    <source>
        <dbReference type="ARBA" id="ARBA00023157"/>
    </source>
</evidence>
<gene>
    <name evidence="9" type="ORF">LUZ61_013738</name>
</gene>
<name>A0AAD5W9Z7_9POAL</name>
<comment type="caution">
    <text evidence="9">The sequence shown here is derived from an EMBL/GenBank/DDBJ whole genome shotgun (WGS) entry which is preliminary data.</text>
</comment>
<accession>A0AAD5W9Z7</accession>
<dbReference type="Proteomes" id="UP001210211">
    <property type="component" value="Unassembled WGS sequence"/>
</dbReference>
<protein>
    <recommendedName>
        <fullName evidence="8">Protein kinase domain-containing protein</fullName>
    </recommendedName>
</protein>
<dbReference type="PROSITE" id="PS00108">
    <property type="entry name" value="PROTEIN_KINASE_ST"/>
    <property type="match status" value="1"/>
</dbReference>
<reference evidence="9 10" key="1">
    <citation type="journal article" date="2022" name="Cell">
        <title>Repeat-based holocentromeres influence genome architecture and karyotype evolution.</title>
        <authorList>
            <person name="Hofstatter P.G."/>
            <person name="Thangavel G."/>
            <person name="Lux T."/>
            <person name="Neumann P."/>
            <person name="Vondrak T."/>
            <person name="Novak P."/>
            <person name="Zhang M."/>
            <person name="Costa L."/>
            <person name="Castellani M."/>
            <person name="Scott A."/>
            <person name="Toegelov H."/>
            <person name="Fuchs J."/>
            <person name="Mata-Sucre Y."/>
            <person name="Dias Y."/>
            <person name="Vanzela A.L.L."/>
            <person name="Huettel B."/>
            <person name="Almeida C.C.S."/>
            <person name="Simkova H."/>
            <person name="Souza G."/>
            <person name="Pedrosa-Harand A."/>
            <person name="Macas J."/>
            <person name="Mayer K.F.X."/>
            <person name="Houben A."/>
            <person name="Marques A."/>
        </authorList>
    </citation>
    <scope>NUCLEOTIDE SEQUENCE [LARGE SCALE GENOMIC DNA]</scope>
    <source>
        <strain evidence="9">RhyTen1mFocal</strain>
    </source>
</reference>
<dbReference type="SMART" id="SM00220">
    <property type="entry name" value="S_TKc"/>
    <property type="match status" value="1"/>
</dbReference>
<evidence type="ECO:0000259" key="8">
    <source>
        <dbReference type="PROSITE" id="PS50011"/>
    </source>
</evidence>
<dbReference type="SUPFAM" id="SSF56112">
    <property type="entry name" value="Protein kinase-like (PK-like)"/>
    <property type="match status" value="1"/>
</dbReference>
<evidence type="ECO:0000313" key="10">
    <source>
        <dbReference type="Proteomes" id="UP001210211"/>
    </source>
</evidence>
<sequence>MSSSQAIRAAYTVVAISHLLLLVLPSTTKAIESPPNTLYPGCQYSCGGISIPYPFGIGPNCSMGGFTVTCNRTNDGTDTPYLGVFPILNINLSLGEVVIDMPVSYQCYNSKTKSYDYTDWWMNVNTYHYRFNHQKNKITIIGCSMALGVVNFTNPQDSYLGGCVAGCDSLESLIDGSCSGIGCCQTSIPKGTNHIEFWFNNNLSNSEVKQFSRCDYAMITKEDEFTFNTSYITTDILSKQNMSTVIDWVIENTLCDTAQTDNSSFACISTNSDCVDSSSGAGYLCNCSEGYQGNPYLQGGCLGTCISLATRLSIAQESAEALAYLHFSASPPIIHGDVKSANILLDQNYTAKVSDFGASILAPTDEAQFVTYVQGTCGYLDPEYIQSCQLTDKSDVYSFGVVLMELLTSKPVIDFDASEEERSLLTCFLSAMKDNKIQDILDDEIKNEDNMEVIIEVAELTKKCLHLQGEERPTMKEVIEELDRIRKLRQHPWTEEHHPKEIEILLGEVSHDIKIEHTGYFSLEKKAGNGMVDGR</sequence>
<evidence type="ECO:0000256" key="3">
    <source>
        <dbReference type="ARBA" id="ARBA00022741"/>
    </source>
</evidence>
<dbReference type="GO" id="GO:0005886">
    <property type="term" value="C:plasma membrane"/>
    <property type="evidence" value="ECO:0007669"/>
    <property type="project" value="TreeGrafter"/>
</dbReference>
<evidence type="ECO:0000256" key="4">
    <source>
        <dbReference type="ARBA" id="ARBA00022840"/>
    </source>
</evidence>
<dbReference type="InterPro" id="IPR000719">
    <property type="entry name" value="Prot_kinase_dom"/>
</dbReference>
<dbReference type="Pfam" id="PF13947">
    <property type="entry name" value="GUB_WAK_bind"/>
    <property type="match status" value="1"/>
</dbReference>
<dbReference type="EMBL" id="JAMRDG010000002">
    <property type="protein sequence ID" value="KAJ3684574.1"/>
    <property type="molecule type" value="Genomic_DNA"/>
</dbReference>